<accession>B0FSQ8</accession>
<comment type="similarity">
    <text evidence="1 8">Belongs to the cytochrome P450 family.</text>
</comment>
<protein>
    <submittedName>
        <fullName evidence="10">Cytochrome P450 monooxygenase CYP5004A1</fullName>
    </submittedName>
</protein>
<dbReference type="SUPFAM" id="SSF48264">
    <property type="entry name" value="Cytochrome P450"/>
    <property type="match status" value="1"/>
</dbReference>
<dbReference type="GO" id="GO:0005506">
    <property type="term" value="F:iron ion binding"/>
    <property type="evidence" value="ECO:0007669"/>
    <property type="project" value="InterPro"/>
</dbReference>
<evidence type="ECO:0000256" key="4">
    <source>
        <dbReference type="ARBA" id="ARBA00023002"/>
    </source>
</evidence>
<reference evidence="10" key="1">
    <citation type="journal article" date="2009" name="BMC Genomics">
        <title>Genome-wide identification and characterization of cytochrome P450 monooxygenase genes in the ciliate Tetrahymena thermophila.</title>
        <authorList>
            <person name="Fu C."/>
            <person name="Xiong J."/>
            <person name="Miao W."/>
        </authorList>
    </citation>
    <scope>NUCLEOTIDE SEQUENCE</scope>
    <source>
        <strain evidence="10">SB210</strain>
    </source>
</reference>
<keyword evidence="3 7" id="KW-0479">Metal-binding</keyword>
<evidence type="ECO:0000256" key="8">
    <source>
        <dbReference type="RuleBase" id="RU000461"/>
    </source>
</evidence>
<dbReference type="GO" id="GO:0016705">
    <property type="term" value="F:oxidoreductase activity, acting on paired donors, with incorporation or reduction of molecular oxygen"/>
    <property type="evidence" value="ECO:0007669"/>
    <property type="project" value="InterPro"/>
</dbReference>
<evidence type="ECO:0000256" key="2">
    <source>
        <dbReference type="ARBA" id="ARBA00022617"/>
    </source>
</evidence>
<proteinExistence type="inferred from homology"/>
<dbReference type="OMA" id="MKHYGEV"/>
<keyword evidence="5 7" id="KW-0408">Iron</keyword>
<dbReference type="PANTHER" id="PTHR24291:SF50">
    <property type="entry name" value="BIFUNCTIONAL ALBAFLAVENONE MONOOXYGENASE_TERPENE SYNTHASE"/>
    <property type="match status" value="1"/>
</dbReference>
<dbReference type="Gene3D" id="1.10.630.10">
    <property type="entry name" value="Cytochrome P450"/>
    <property type="match status" value="1"/>
</dbReference>
<evidence type="ECO:0000256" key="7">
    <source>
        <dbReference type="PIRSR" id="PIRSR602401-1"/>
    </source>
</evidence>
<keyword evidence="9" id="KW-0472">Membrane</keyword>
<keyword evidence="4 8" id="KW-0560">Oxidoreductase</keyword>
<evidence type="ECO:0000256" key="1">
    <source>
        <dbReference type="ARBA" id="ARBA00010617"/>
    </source>
</evidence>
<evidence type="ECO:0000256" key="3">
    <source>
        <dbReference type="ARBA" id="ARBA00022723"/>
    </source>
</evidence>
<organism evidence="10">
    <name type="scientific">Tetrahymena thermophila</name>
    <dbReference type="NCBI Taxonomy" id="5911"/>
    <lineage>
        <taxon>Eukaryota</taxon>
        <taxon>Sar</taxon>
        <taxon>Alveolata</taxon>
        <taxon>Ciliophora</taxon>
        <taxon>Intramacronucleata</taxon>
        <taxon>Oligohymenophorea</taxon>
        <taxon>Hymenostomatida</taxon>
        <taxon>Tetrahymenina</taxon>
        <taxon>Tetrahymenidae</taxon>
        <taxon>Tetrahymena</taxon>
    </lineage>
</organism>
<dbReference type="InterPro" id="IPR017972">
    <property type="entry name" value="Cyt_P450_CS"/>
</dbReference>
<feature type="binding site" description="axial binding residue" evidence="7">
    <location>
        <position position="454"/>
    </location>
    <ligand>
        <name>heme</name>
        <dbReference type="ChEBI" id="CHEBI:30413"/>
    </ligand>
    <ligandPart>
        <name>Fe</name>
        <dbReference type="ChEBI" id="CHEBI:18248"/>
    </ligandPart>
</feature>
<dbReference type="InterPro" id="IPR001128">
    <property type="entry name" value="Cyt_P450"/>
</dbReference>
<keyword evidence="9" id="KW-0812">Transmembrane</keyword>
<dbReference type="AlphaFoldDB" id="B0FSQ8"/>
<dbReference type="PANTHER" id="PTHR24291">
    <property type="entry name" value="CYTOCHROME P450 FAMILY 4"/>
    <property type="match status" value="1"/>
</dbReference>
<feature type="transmembrane region" description="Helical" evidence="9">
    <location>
        <begin position="459"/>
        <end position="477"/>
    </location>
</feature>
<dbReference type="GO" id="GO:0004497">
    <property type="term" value="F:monooxygenase activity"/>
    <property type="evidence" value="ECO:0007669"/>
    <property type="project" value="UniProtKB-KW"/>
</dbReference>
<evidence type="ECO:0000256" key="5">
    <source>
        <dbReference type="ARBA" id="ARBA00023004"/>
    </source>
</evidence>
<evidence type="ECO:0000256" key="6">
    <source>
        <dbReference type="ARBA" id="ARBA00023033"/>
    </source>
</evidence>
<sequence>MIILIASLLTILTFCILLLIFSPKIKLLHLAKKYKDTEVLFSPVGGIVNLYQQSFEKYGDALYFIRDLIQKKPNTKAILYNLGVDIVVNFQDAELVKEVHQSYSDYYEKLKGILTLQYLFDKGMLMTDGDEWQKQRKLLANTFLFQNIKSRLPVTKQVVQEIYSSKQLDLSKPINALHMSEKVTSDVIFQTFFGISFRGKQINGVEIQKELSNVLIEGFNYIQSSFYYKLKMVILKEKAVGFKPFKGEEDLLKRMKNLRDTTEEVIQNRLKQIKSGNLDISQSELFLDILLRDYIQKNSESEKDIQQMIDQFMTFFFGGTDTTADLVALTLYHLSHNQNFQTKLRQEIKSIINNFEELNYDNLNQMNYLQCVIKESLRIHPPAVGVLPRVCIKDHKVGQIEMKKGMLMDTHFIGVLNNPKYYDNPQDFNPDRWNDSKKMESAPFSPFGIGKRSCIGQHLGMMNAKVIICFLVMNYLVKPNHQQKLRMSLNTVYTPFNDDLVYFEKIN</sequence>
<keyword evidence="2 7" id="KW-0349">Heme</keyword>
<dbReference type="InterPro" id="IPR036396">
    <property type="entry name" value="Cyt_P450_sf"/>
</dbReference>
<dbReference type="PRINTS" id="PR00385">
    <property type="entry name" value="P450"/>
</dbReference>
<dbReference type="Pfam" id="PF00067">
    <property type="entry name" value="p450"/>
    <property type="match status" value="1"/>
</dbReference>
<dbReference type="GO" id="GO:0020037">
    <property type="term" value="F:heme binding"/>
    <property type="evidence" value="ECO:0007669"/>
    <property type="project" value="InterPro"/>
</dbReference>
<gene>
    <name evidence="10" type="primary">CYP</name>
</gene>
<dbReference type="CDD" id="cd20621">
    <property type="entry name" value="CYP5011A1-like"/>
    <property type="match status" value="1"/>
</dbReference>
<dbReference type="InterPro" id="IPR050196">
    <property type="entry name" value="Cytochrome_P450_Monoox"/>
</dbReference>
<keyword evidence="9" id="KW-1133">Transmembrane helix</keyword>
<name>B0FSQ8_TETTH</name>
<dbReference type="PROSITE" id="PS00086">
    <property type="entry name" value="CYTOCHROME_P450"/>
    <property type="match status" value="1"/>
</dbReference>
<dbReference type="InterPro" id="IPR002401">
    <property type="entry name" value="Cyt_P450_E_grp-I"/>
</dbReference>
<comment type="cofactor">
    <cofactor evidence="7">
        <name>heme</name>
        <dbReference type="ChEBI" id="CHEBI:30413"/>
    </cofactor>
</comment>
<evidence type="ECO:0000313" key="10">
    <source>
        <dbReference type="EMBL" id="ABY59951.1"/>
    </source>
</evidence>
<keyword evidence="6 8" id="KW-0503">Monooxygenase</keyword>
<dbReference type="EMBL" id="EU349020">
    <property type="protein sequence ID" value="ABY59951.1"/>
    <property type="molecule type" value="Genomic_DNA"/>
</dbReference>
<evidence type="ECO:0000256" key="9">
    <source>
        <dbReference type="SAM" id="Phobius"/>
    </source>
</evidence>
<dbReference type="PRINTS" id="PR00463">
    <property type="entry name" value="EP450I"/>
</dbReference>